<dbReference type="InterPro" id="IPR003439">
    <property type="entry name" value="ABC_transporter-like_ATP-bd"/>
</dbReference>
<dbReference type="InterPro" id="IPR027417">
    <property type="entry name" value="P-loop_NTPase"/>
</dbReference>
<proteinExistence type="predicted"/>
<dbReference type="Gene3D" id="3.40.50.300">
    <property type="entry name" value="P-loop containing nucleotide triphosphate hydrolases"/>
    <property type="match status" value="1"/>
</dbReference>
<dbReference type="InterPro" id="IPR017871">
    <property type="entry name" value="ABC_transporter-like_CS"/>
</dbReference>
<feature type="domain" description="ABC transporter" evidence="4">
    <location>
        <begin position="15"/>
        <end position="252"/>
    </location>
</feature>
<organism evidence="5">
    <name type="scientific">Streptomyces sp. R21</name>
    <dbReference type="NCBI Taxonomy" id="3238627"/>
    <lineage>
        <taxon>Bacteria</taxon>
        <taxon>Bacillati</taxon>
        <taxon>Actinomycetota</taxon>
        <taxon>Actinomycetes</taxon>
        <taxon>Kitasatosporales</taxon>
        <taxon>Streptomycetaceae</taxon>
        <taxon>Streptomyces</taxon>
    </lineage>
</organism>
<dbReference type="AlphaFoldDB" id="A0AB39PCA3"/>
<protein>
    <submittedName>
        <fullName evidence="5">ABC transporter ATP-binding protein</fullName>
    </submittedName>
</protein>
<dbReference type="FunFam" id="3.40.50.300:FF:000032">
    <property type="entry name" value="Export ABC transporter ATP-binding protein"/>
    <property type="match status" value="1"/>
</dbReference>
<dbReference type="InterPro" id="IPR017911">
    <property type="entry name" value="MacB-like_ATP-bd"/>
</dbReference>
<dbReference type="InterPro" id="IPR003593">
    <property type="entry name" value="AAA+_ATPase"/>
</dbReference>
<sequence>MTTTPLAHRATAVAAHATELSKVYGQGETQVVALDRVTIDFRQAEFTAIMGPSGSGKSTLMHCVAGLDTFSSGSVRIGETELGSLKDKQLTQLRRDKIGFIFQAFNLLPTLTALENITLPMDIAGRKPDKAWLDSVIKMIGLADRLSHRPSQLSGGQQQRVAVARALASRPDIIFGDEPTGNLDSRSGAEVLGFLRNSVRELGQTVVMVTHDPVAAAYADRVVFLADGRIVDEVYEPTADSVLDRMKQFDAKGRTS</sequence>
<evidence type="ECO:0000256" key="3">
    <source>
        <dbReference type="ARBA" id="ARBA00022840"/>
    </source>
</evidence>
<keyword evidence="1" id="KW-0813">Transport</keyword>
<evidence type="ECO:0000256" key="1">
    <source>
        <dbReference type="ARBA" id="ARBA00022448"/>
    </source>
</evidence>
<dbReference type="PANTHER" id="PTHR24220">
    <property type="entry name" value="IMPORT ATP-BINDING PROTEIN"/>
    <property type="match status" value="1"/>
</dbReference>
<dbReference type="PROSITE" id="PS50893">
    <property type="entry name" value="ABC_TRANSPORTER_2"/>
    <property type="match status" value="1"/>
</dbReference>
<gene>
    <name evidence="5" type="ORF">AB5J56_26720</name>
</gene>
<dbReference type="GO" id="GO:0022857">
    <property type="term" value="F:transmembrane transporter activity"/>
    <property type="evidence" value="ECO:0007669"/>
    <property type="project" value="TreeGrafter"/>
</dbReference>
<dbReference type="SUPFAM" id="SSF52540">
    <property type="entry name" value="P-loop containing nucleoside triphosphate hydrolases"/>
    <property type="match status" value="1"/>
</dbReference>
<dbReference type="SMART" id="SM00382">
    <property type="entry name" value="AAA"/>
    <property type="match status" value="1"/>
</dbReference>
<accession>A0AB39PCA3</accession>
<dbReference type="GO" id="GO:0016887">
    <property type="term" value="F:ATP hydrolysis activity"/>
    <property type="evidence" value="ECO:0007669"/>
    <property type="project" value="InterPro"/>
</dbReference>
<reference evidence="5" key="1">
    <citation type="submission" date="2024-07" db="EMBL/GenBank/DDBJ databases">
        <authorList>
            <person name="Yu S.T."/>
        </authorList>
    </citation>
    <scope>NUCLEOTIDE SEQUENCE</scope>
    <source>
        <strain evidence="5">R21</strain>
    </source>
</reference>
<dbReference type="RefSeq" id="WP_369235754.1">
    <property type="nucleotide sequence ID" value="NZ_CP163435.1"/>
</dbReference>
<evidence type="ECO:0000256" key="2">
    <source>
        <dbReference type="ARBA" id="ARBA00022741"/>
    </source>
</evidence>
<keyword evidence="2" id="KW-0547">Nucleotide-binding</keyword>
<dbReference type="GO" id="GO:0005524">
    <property type="term" value="F:ATP binding"/>
    <property type="evidence" value="ECO:0007669"/>
    <property type="project" value="UniProtKB-KW"/>
</dbReference>
<evidence type="ECO:0000313" key="5">
    <source>
        <dbReference type="EMBL" id="XDQ28067.1"/>
    </source>
</evidence>
<dbReference type="PROSITE" id="PS00211">
    <property type="entry name" value="ABC_TRANSPORTER_1"/>
    <property type="match status" value="1"/>
</dbReference>
<dbReference type="PANTHER" id="PTHR24220:SF685">
    <property type="entry name" value="ABC TRANSPORTER RELATED"/>
    <property type="match status" value="1"/>
</dbReference>
<dbReference type="GO" id="GO:0005886">
    <property type="term" value="C:plasma membrane"/>
    <property type="evidence" value="ECO:0007669"/>
    <property type="project" value="TreeGrafter"/>
</dbReference>
<dbReference type="CDD" id="cd03255">
    <property type="entry name" value="ABC_MJ0796_LolCDE_FtsE"/>
    <property type="match status" value="1"/>
</dbReference>
<dbReference type="InterPro" id="IPR015854">
    <property type="entry name" value="ABC_transpr_LolD-like"/>
</dbReference>
<dbReference type="EMBL" id="CP163435">
    <property type="protein sequence ID" value="XDQ28067.1"/>
    <property type="molecule type" value="Genomic_DNA"/>
</dbReference>
<name>A0AB39PCA3_9ACTN</name>
<evidence type="ECO:0000259" key="4">
    <source>
        <dbReference type="PROSITE" id="PS50893"/>
    </source>
</evidence>
<dbReference type="Pfam" id="PF00005">
    <property type="entry name" value="ABC_tran"/>
    <property type="match status" value="1"/>
</dbReference>
<keyword evidence="3 5" id="KW-0067">ATP-binding</keyword>
<dbReference type="GO" id="GO:0098796">
    <property type="term" value="C:membrane protein complex"/>
    <property type="evidence" value="ECO:0007669"/>
    <property type="project" value="UniProtKB-ARBA"/>
</dbReference>